<dbReference type="RefSeq" id="WP_114090124.1">
    <property type="nucleotide sequence ID" value="NZ_JPWH01000024.1"/>
</dbReference>
<reference evidence="2 3" key="1">
    <citation type="submission" date="2014-07" db="EMBL/GenBank/DDBJ databases">
        <title>Draft genome sequence of Thalassospira profundimaris S25-3-2.</title>
        <authorList>
            <person name="Lai Q."/>
            <person name="Shao Z."/>
        </authorList>
    </citation>
    <scope>NUCLEOTIDE SEQUENCE [LARGE SCALE GENOMIC DNA]</scope>
    <source>
        <strain evidence="2 3">S25-3-2</strain>
    </source>
</reference>
<keyword evidence="1" id="KW-0812">Transmembrane</keyword>
<gene>
    <name evidence="2" type="ORF">TH25_21175</name>
</gene>
<dbReference type="AlphaFoldDB" id="A0A367WQD1"/>
<comment type="caution">
    <text evidence="2">The sequence shown here is derived from an EMBL/GenBank/DDBJ whole genome shotgun (WGS) entry which is preliminary data.</text>
</comment>
<feature type="transmembrane region" description="Helical" evidence="1">
    <location>
        <begin position="88"/>
        <end position="106"/>
    </location>
</feature>
<proteinExistence type="predicted"/>
<dbReference type="EMBL" id="JPWH01000024">
    <property type="protein sequence ID" value="RCK43664.1"/>
    <property type="molecule type" value="Genomic_DNA"/>
</dbReference>
<keyword evidence="1" id="KW-0472">Membrane</keyword>
<sequence length="237" mass="26372">MKLFARKSQNFEPLPDQITGNDLIECWHSNADGSLGYLVVDGSAKSAESVERFWRRVLFTIVGAFIAWKLLAKIILACFASVTPAGAGWLGFWAVFLLAGLAIYYLHDGMAERRVCTVTTDELTIERTEGTFTYPMTQVVGVQRQPVDQQKIDKERRRYRKQRNPQLKQPFSAELMLETTLGQVSLGAVFGLEEARNIADALNTTIQFMKGRSATGAGTVVDPQFQYKGKSAGQIPD</sequence>
<feature type="transmembrane region" description="Helical" evidence="1">
    <location>
        <begin position="57"/>
        <end position="82"/>
    </location>
</feature>
<dbReference type="Proteomes" id="UP000252517">
    <property type="component" value="Unassembled WGS sequence"/>
</dbReference>
<name>A0A367WQD1_9PROT</name>
<evidence type="ECO:0000313" key="3">
    <source>
        <dbReference type="Proteomes" id="UP000252517"/>
    </source>
</evidence>
<evidence type="ECO:0000256" key="1">
    <source>
        <dbReference type="SAM" id="Phobius"/>
    </source>
</evidence>
<protein>
    <submittedName>
        <fullName evidence="2">Uncharacterized protein</fullName>
    </submittedName>
</protein>
<organism evidence="2 3">
    <name type="scientific">Thalassospira profundimaris</name>
    <dbReference type="NCBI Taxonomy" id="502049"/>
    <lineage>
        <taxon>Bacteria</taxon>
        <taxon>Pseudomonadati</taxon>
        <taxon>Pseudomonadota</taxon>
        <taxon>Alphaproteobacteria</taxon>
        <taxon>Rhodospirillales</taxon>
        <taxon>Thalassospiraceae</taxon>
        <taxon>Thalassospira</taxon>
    </lineage>
</organism>
<accession>A0A367WQD1</accession>
<evidence type="ECO:0000313" key="2">
    <source>
        <dbReference type="EMBL" id="RCK43664.1"/>
    </source>
</evidence>
<keyword evidence="1" id="KW-1133">Transmembrane helix</keyword>